<dbReference type="InterPro" id="IPR045058">
    <property type="entry name" value="GIMA/IAN/Toc"/>
</dbReference>
<proteinExistence type="predicted"/>
<dbReference type="PANTHER" id="PTHR10903:SF184">
    <property type="entry name" value="GTP-BINDING PROTEIN A"/>
    <property type="match status" value="1"/>
</dbReference>
<sequence>MKRRFPNLVGFYQTKEEAYNHAKVIKEEQKVDQCKYKFETQEDNAENILIIGRTSSGKSALANVISNSDEFGESEGEVKYRVVDTVRVADTKLPPKKVLFKLAEAIHSMKEGIKQVFAVIGGRFTQEEIEAFDLLIAIFGKNGTKHTTIIRSRFENFRSFEKCEEDRKVLFKTLENESKKVSNLVNSCKGIIYINNPQLGSNERRQRIDEEDRRDSQKLLLEHLSTCQGNYKMECWDTICVRINDFINARKKWRRDKNIDFLIKKEIKELKNEIIEEVRVQLERQPSSEVEIEARINIPFVANAE</sequence>
<name>A0ABN7VBI5_GIGMA</name>
<dbReference type="Proteomes" id="UP000789901">
    <property type="component" value="Unassembled WGS sequence"/>
</dbReference>
<dbReference type="Gene3D" id="3.40.50.300">
    <property type="entry name" value="P-loop containing nucleotide triphosphate hydrolases"/>
    <property type="match status" value="1"/>
</dbReference>
<comment type="caution">
    <text evidence="1">The sequence shown here is derived from an EMBL/GenBank/DDBJ whole genome shotgun (WGS) entry which is preliminary data.</text>
</comment>
<keyword evidence="2" id="KW-1185">Reference proteome</keyword>
<dbReference type="PANTHER" id="PTHR10903">
    <property type="entry name" value="GTPASE, IMAP FAMILY MEMBER-RELATED"/>
    <property type="match status" value="1"/>
</dbReference>
<dbReference type="SUPFAM" id="SSF52540">
    <property type="entry name" value="P-loop containing nucleoside triphosphate hydrolases"/>
    <property type="match status" value="1"/>
</dbReference>
<feature type="non-terminal residue" evidence="1">
    <location>
        <position position="305"/>
    </location>
</feature>
<accession>A0ABN7VBI5</accession>
<evidence type="ECO:0000313" key="2">
    <source>
        <dbReference type="Proteomes" id="UP000789901"/>
    </source>
</evidence>
<protein>
    <submittedName>
        <fullName evidence="1">22093_t:CDS:1</fullName>
    </submittedName>
</protein>
<gene>
    <name evidence="1" type="ORF">GMARGA_LOCUS16739</name>
</gene>
<evidence type="ECO:0000313" key="1">
    <source>
        <dbReference type="EMBL" id="CAG8754225.1"/>
    </source>
</evidence>
<dbReference type="EMBL" id="CAJVQB010012270">
    <property type="protein sequence ID" value="CAG8754225.1"/>
    <property type="molecule type" value="Genomic_DNA"/>
</dbReference>
<organism evidence="1 2">
    <name type="scientific">Gigaspora margarita</name>
    <dbReference type="NCBI Taxonomy" id="4874"/>
    <lineage>
        <taxon>Eukaryota</taxon>
        <taxon>Fungi</taxon>
        <taxon>Fungi incertae sedis</taxon>
        <taxon>Mucoromycota</taxon>
        <taxon>Glomeromycotina</taxon>
        <taxon>Glomeromycetes</taxon>
        <taxon>Diversisporales</taxon>
        <taxon>Gigasporaceae</taxon>
        <taxon>Gigaspora</taxon>
    </lineage>
</organism>
<dbReference type="InterPro" id="IPR027417">
    <property type="entry name" value="P-loop_NTPase"/>
</dbReference>
<reference evidence="1 2" key="1">
    <citation type="submission" date="2021-06" db="EMBL/GenBank/DDBJ databases">
        <authorList>
            <person name="Kallberg Y."/>
            <person name="Tangrot J."/>
            <person name="Rosling A."/>
        </authorList>
    </citation>
    <scope>NUCLEOTIDE SEQUENCE [LARGE SCALE GENOMIC DNA]</scope>
    <source>
        <strain evidence="1 2">120-4 pot B 10/14</strain>
    </source>
</reference>